<dbReference type="Proteomes" id="UP000602124">
    <property type="component" value="Unassembled WGS sequence"/>
</dbReference>
<reference evidence="3" key="1">
    <citation type="submission" date="2020-12" db="EMBL/GenBank/DDBJ databases">
        <title>Devosia sp. MSA67 isolated from Mo River.</title>
        <authorList>
            <person name="Ma F."/>
            <person name="Zi Z."/>
        </authorList>
    </citation>
    <scope>NUCLEOTIDE SEQUENCE</scope>
    <source>
        <strain evidence="3">MSA67</strain>
    </source>
</reference>
<feature type="signal peptide" evidence="1">
    <location>
        <begin position="1"/>
        <end position="23"/>
    </location>
</feature>
<dbReference type="SUPFAM" id="SSF103515">
    <property type="entry name" value="Autotransporter"/>
    <property type="match status" value="1"/>
</dbReference>
<dbReference type="InterPro" id="IPR014262">
    <property type="entry name" value="HAF_rpt"/>
</dbReference>
<feature type="domain" description="Autotransporter" evidence="2">
    <location>
        <begin position="402"/>
        <end position="700"/>
    </location>
</feature>
<dbReference type="NCBIfam" id="TIGR02913">
    <property type="entry name" value="HAF_rpt"/>
    <property type="match status" value="2"/>
</dbReference>
<dbReference type="Gene3D" id="2.40.128.130">
    <property type="entry name" value="Autotransporter beta-domain"/>
    <property type="match status" value="1"/>
</dbReference>
<dbReference type="RefSeq" id="WP_198874738.1">
    <property type="nucleotide sequence ID" value="NZ_JAEKMH010000001.1"/>
</dbReference>
<protein>
    <submittedName>
        <fullName evidence="3">Autotransporter domain-containing protein</fullName>
    </submittedName>
</protein>
<dbReference type="PROSITE" id="PS51208">
    <property type="entry name" value="AUTOTRANSPORTER"/>
    <property type="match status" value="1"/>
</dbReference>
<proteinExistence type="predicted"/>
<feature type="chain" id="PRO_5037415115" evidence="1">
    <location>
        <begin position="24"/>
        <end position="700"/>
    </location>
</feature>
<keyword evidence="1" id="KW-0732">Signal</keyword>
<dbReference type="Pfam" id="PF03797">
    <property type="entry name" value="Autotransporter"/>
    <property type="match status" value="1"/>
</dbReference>
<organism evidence="3 4">
    <name type="scientific">Devosia sediminis</name>
    <dbReference type="NCBI Taxonomy" id="2798801"/>
    <lineage>
        <taxon>Bacteria</taxon>
        <taxon>Pseudomonadati</taxon>
        <taxon>Pseudomonadota</taxon>
        <taxon>Alphaproteobacteria</taxon>
        <taxon>Hyphomicrobiales</taxon>
        <taxon>Devosiaceae</taxon>
        <taxon>Devosia</taxon>
    </lineage>
</organism>
<keyword evidence="4" id="KW-1185">Reference proteome</keyword>
<evidence type="ECO:0000313" key="4">
    <source>
        <dbReference type="Proteomes" id="UP000602124"/>
    </source>
</evidence>
<sequence length="700" mass="71094">MTFLRTLSVAALATTALSAPVWAAGSIFTPGEIVPGYYWLGAEGVSGNGQYVTGRGYDGSHHVSFLLGPDGVVVPITDPGGWAVLTTDVSNTGAVVGQMTSILTDSFRWTEAGGYENLGRLEMLNGGSSFANAISNDGSRIVGHSFKPSNGFYEAYVFVDGATTGVFGNEQMYGLGTLAGGFETTGADISGNGLWATGTGSISSGDARAVRWSLADIETAWTTIEDLGTLGGFYSVGQGVSNDGRVVVGNSGNAAGHDRAFRWVEGATGGVGGNVQMYDLGTLGGDHSYATAVSADGSVVVGGADDAGNHTTAYRWSTATGMVSVADWLTANGVAVNSTIDNAMGVSDDGNVIVGQHTVGGIGRSYIARVVPDPVPPPGQEPGGQPGGGSGLMDVAEYTHTLLANARAAQMGVDLTWMPLNGAHHRPLMTQDRMEDEACLWSVSDLAYKANTDSGIALSEVGACGALGNGVVAGLGVGASTSWQGLSMGGTAQLSGAYVMGEVDWNPDGTPLLLSLTGVVGGWQASINRAYSNGANTDMSQGSTGVTAGVIRARIDWLDAAQFGNVSINPWISGALGRTDMGGYTESGGAFPARFDGQSQVQGEVRLGVTAEAELSPQTTLSGTLEVAHRSGGAPGASGQVLGLFDFSQGGGSHGATWARAGLDLDHAISEDLSLSGSVHVASQGQDATISGSLGLRATF</sequence>
<evidence type="ECO:0000256" key="1">
    <source>
        <dbReference type="SAM" id="SignalP"/>
    </source>
</evidence>
<evidence type="ECO:0000259" key="2">
    <source>
        <dbReference type="PROSITE" id="PS51208"/>
    </source>
</evidence>
<accession>A0A934IMJ8</accession>
<gene>
    <name evidence="3" type="ORF">JEQ47_02115</name>
</gene>
<comment type="caution">
    <text evidence="3">The sequence shown here is derived from an EMBL/GenBank/DDBJ whole genome shotgun (WGS) entry which is preliminary data.</text>
</comment>
<name>A0A934IMJ8_9HYPH</name>
<dbReference type="AlphaFoldDB" id="A0A934IMJ8"/>
<dbReference type="EMBL" id="JAEKMH010000001">
    <property type="protein sequence ID" value="MBJ3783504.1"/>
    <property type="molecule type" value="Genomic_DNA"/>
</dbReference>
<evidence type="ECO:0000313" key="3">
    <source>
        <dbReference type="EMBL" id="MBJ3783504.1"/>
    </source>
</evidence>
<dbReference type="InterPro" id="IPR005546">
    <property type="entry name" value="Autotransporte_beta"/>
</dbReference>
<dbReference type="InterPro" id="IPR036709">
    <property type="entry name" value="Autotransporte_beta_dom_sf"/>
</dbReference>